<evidence type="ECO:0000256" key="1">
    <source>
        <dbReference type="ARBA" id="ARBA00023002"/>
    </source>
</evidence>
<dbReference type="Pfam" id="PF01266">
    <property type="entry name" value="DAO"/>
    <property type="match status" value="1"/>
</dbReference>
<dbReference type="EMBL" id="CP018092">
    <property type="protein sequence ID" value="ATS18118.1"/>
    <property type="molecule type" value="Genomic_DNA"/>
</dbReference>
<keyword evidence="5" id="KW-1185">Reference proteome</keyword>
<organism evidence="4 5">
    <name type="scientific">Parathermosynechococcus lividus PCC 6715</name>
    <dbReference type="NCBI Taxonomy" id="1917166"/>
    <lineage>
        <taxon>Bacteria</taxon>
        <taxon>Bacillati</taxon>
        <taxon>Cyanobacteriota</taxon>
        <taxon>Cyanophyceae</taxon>
        <taxon>Acaryochloridales</taxon>
        <taxon>Thermosynechococcaceae</taxon>
        <taxon>Parathermosynechococcus</taxon>
    </lineage>
</organism>
<dbReference type="Proteomes" id="UP000231057">
    <property type="component" value="Chromosome"/>
</dbReference>
<dbReference type="AlphaFoldDB" id="A0A2D2Q0U6"/>
<dbReference type="PANTHER" id="PTHR13847:SF289">
    <property type="entry name" value="GLYCINE OXIDASE"/>
    <property type="match status" value="1"/>
</dbReference>
<accession>A0A2D2Q0U6</accession>
<evidence type="ECO:0000256" key="2">
    <source>
        <dbReference type="SAM" id="MobiDB-lite"/>
    </source>
</evidence>
<dbReference type="Gene3D" id="3.50.50.60">
    <property type="entry name" value="FAD/NAD(P)-binding domain"/>
    <property type="match status" value="1"/>
</dbReference>
<reference evidence="4 5" key="1">
    <citation type="submission" date="2016-11" db="EMBL/GenBank/DDBJ databases">
        <title>Complete genome sequence of thermophilic cyanobacteria strain Synechococcus sp. PCC6715.</title>
        <authorList>
            <person name="Tang J."/>
            <person name="Daroch M."/>
            <person name="Liang Y."/>
            <person name="Jiang D."/>
            <person name="Shah M."/>
        </authorList>
    </citation>
    <scope>NUCLEOTIDE SEQUENCE [LARGE SCALE GENOMIC DNA]</scope>
    <source>
        <strain evidence="4 5">PCC 6715</strain>
    </source>
</reference>
<dbReference type="SUPFAM" id="SSF51905">
    <property type="entry name" value="FAD/NAD(P)-binding domain"/>
    <property type="match status" value="1"/>
</dbReference>
<dbReference type="RefSeq" id="WP_099798471.1">
    <property type="nucleotide sequence ID" value="NZ_CP018092.1"/>
</dbReference>
<evidence type="ECO:0000313" key="4">
    <source>
        <dbReference type="EMBL" id="ATS18118.1"/>
    </source>
</evidence>
<gene>
    <name evidence="4" type="ORF">BRW62_04430</name>
</gene>
<dbReference type="PANTHER" id="PTHR13847">
    <property type="entry name" value="SARCOSINE DEHYDROGENASE-RELATED"/>
    <property type="match status" value="1"/>
</dbReference>
<keyword evidence="1" id="KW-0560">Oxidoreductase</keyword>
<sequence length="379" mass="41241">MKTTATITIVGAGVIGAAIAYELSRALSAAIVVLEARSETEFAATGAALGVLIVQLSRRRRGRNFQLRQASLARYDTLIPELEAATGVEIPYQRRGILEVLTTPEAAIATQSWLAIHSDPSLEWLEPAAVVSEFPMINPQVVHGALWAKGDRQVHPRRLTAALRQAAQQQGVEFWYHSKVLEVKQAGEQPLQLRLETGTLTTEYLILAAGLGTTPLAQQINHPVLLQPVLGQALEFGWAAPPTLPVLTAEDLHLVPVDPHRVWVGATVEGDRSTGDSQALATLREQASHLWPALKTAPLLRHWQGLRPRPCDRPAPVIEQLQPRVWVASGHYRNGILLAPITAQLVRQALEEHLAVGKGHKAQQPVSDPSENSDTKTSP</sequence>
<dbReference type="SUPFAM" id="SSF54373">
    <property type="entry name" value="FAD-linked reductases, C-terminal domain"/>
    <property type="match status" value="1"/>
</dbReference>
<dbReference type="InterPro" id="IPR036188">
    <property type="entry name" value="FAD/NAD-bd_sf"/>
</dbReference>
<dbReference type="InterPro" id="IPR006076">
    <property type="entry name" value="FAD-dep_OxRdtase"/>
</dbReference>
<name>A0A2D2Q0U6_PARLV</name>
<proteinExistence type="predicted"/>
<dbReference type="OrthoDB" id="9794226at2"/>
<feature type="compositionally biased region" description="Polar residues" evidence="2">
    <location>
        <begin position="364"/>
        <end position="379"/>
    </location>
</feature>
<feature type="domain" description="FAD dependent oxidoreductase" evidence="3">
    <location>
        <begin position="7"/>
        <end position="347"/>
    </location>
</feature>
<evidence type="ECO:0000313" key="5">
    <source>
        <dbReference type="Proteomes" id="UP000231057"/>
    </source>
</evidence>
<dbReference type="KEGG" id="slw:BRW62_04430"/>
<protein>
    <recommendedName>
        <fullName evidence="3">FAD dependent oxidoreductase domain-containing protein</fullName>
    </recommendedName>
</protein>
<feature type="region of interest" description="Disordered" evidence="2">
    <location>
        <begin position="356"/>
        <end position="379"/>
    </location>
</feature>
<evidence type="ECO:0000259" key="3">
    <source>
        <dbReference type="Pfam" id="PF01266"/>
    </source>
</evidence>
<dbReference type="Gene3D" id="3.30.9.10">
    <property type="entry name" value="D-Amino Acid Oxidase, subunit A, domain 2"/>
    <property type="match status" value="1"/>
</dbReference>
<dbReference type="GO" id="GO:0005737">
    <property type="term" value="C:cytoplasm"/>
    <property type="evidence" value="ECO:0007669"/>
    <property type="project" value="TreeGrafter"/>
</dbReference>
<dbReference type="GO" id="GO:0016491">
    <property type="term" value="F:oxidoreductase activity"/>
    <property type="evidence" value="ECO:0007669"/>
    <property type="project" value="UniProtKB-KW"/>
</dbReference>
<reference evidence="5" key="2">
    <citation type="journal article" date="2022" name="Front. Microbiol.">
        <title>Comparative Genomic Analysis Revealed Distinct Molecular Components and Organization of CO2-Concentrating Mechanism in Thermophilic Cyanobacteria.</title>
        <authorList>
            <person name="Tang J."/>
            <person name="Zhou H."/>
            <person name="Yao D."/>
            <person name="Riaz S."/>
            <person name="You D."/>
            <person name="Klepacz-Smolka A."/>
            <person name="Daroch M."/>
        </authorList>
    </citation>
    <scope>NUCLEOTIDE SEQUENCE [LARGE SCALE GENOMIC DNA]</scope>
    <source>
        <strain evidence="5">PCC 6715</strain>
    </source>
</reference>